<dbReference type="Proteomes" id="UP001341840">
    <property type="component" value="Unassembled WGS sequence"/>
</dbReference>
<evidence type="ECO:0008006" key="3">
    <source>
        <dbReference type="Google" id="ProtNLM"/>
    </source>
</evidence>
<dbReference type="EMBL" id="JASCZI010120875">
    <property type="protein sequence ID" value="MED6156665.1"/>
    <property type="molecule type" value="Genomic_DNA"/>
</dbReference>
<proteinExistence type="predicted"/>
<accession>A0ABU6U8B2</accession>
<keyword evidence="2" id="KW-1185">Reference proteome</keyword>
<name>A0ABU6U8B2_9FABA</name>
<protein>
    <recommendedName>
        <fullName evidence="3">Aminotransferase-like plant mobile domain-containing protein</fullName>
    </recommendedName>
</protein>
<evidence type="ECO:0000313" key="1">
    <source>
        <dbReference type="EMBL" id="MED6156665.1"/>
    </source>
</evidence>
<evidence type="ECO:0000313" key="2">
    <source>
        <dbReference type="Proteomes" id="UP001341840"/>
    </source>
</evidence>
<comment type="caution">
    <text evidence="1">The sequence shown here is derived from an EMBL/GenBank/DDBJ whole genome shotgun (WGS) entry which is preliminary data.</text>
</comment>
<reference evidence="1 2" key="1">
    <citation type="journal article" date="2023" name="Plants (Basel)">
        <title>Bridging the Gap: Combining Genomics and Transcriptomics Approaches to Understand Stylosanthes scabra, an Orphan Legume from the Brazilian Caatinga.</title>
        <authorList>
            <person name="Ferreira-Neto J.R.C."/>
            <person name="da Silva M.D."/>
            <person name="Binneck E."/>
            <person name="de Melo N.F."/>
            <person name="da Silva R.H."/>
            <person name="de Melo A.L.T.M."/>
            <person name="Pandolfi V."/>
            <person name="Bustamante F.O."/>
            <person name="Brasileiro-Vidal A.C."/>
            <person name="Benko-Iseppon A.M."/>
        </authorList>
    </citation>
    <scope>NUCLEOTIDE SEQUENCE [LARGE SCALE GENOMIC DNA]</scope>
    <source>
        <tissue evidence="1">Leaves</tissue>
    </source>
</reference>
<gene>
    <name evidence="1" type="ORF">PIB30_016402</name>
</gene>
<organism evidence="1 2">
    <name type="scientific">Stylosanthes scabra</name>
    <dbReference type="NCBI Taxonomy" id="79078"/>
    <lineage>
        <taxon>Eukaryota</taxon>
        <taxon>Viridiplantae</taxon>
        <taxon>Streptophyta</taxon>
        <taxon>Embryophyta</taxon>
        <taxon>Tracheophyta</taxon>
        <taxon>Spermatophyta</taxon>
        <taxon>Magnoliopsida</taxon>
        <taxon>eudicotyledons</taxon>
        <taxon>Gunneridae</taxon>
        <taxon>Pentapetalae</taxon>
        <taxon>rosids</taxon>
        <taxon>fabids</taxon>
        <taxon>Fabales</taxon>
        <taxon>Fabaceae</taxon>
        <taxon>Papilionoideae</taxon>
        <taxon>50 kb inversion clade</taxon>
        <taxon>dalbergioids sensu lato</taxon>
        <taxon>Dalbergieae</taxon>
        <taxon>Pterocarpus clade</taxon>
        <taxon>Stylosanthes</taxon>
    </lineage>
</organism>
<sequence>MIFREVDRVIPQFGGVQNVLHRPLNINFLHARDGRGIDRWWPQHYQIWHGLWATRFAQVLEVVQSNDLGPSTDFLRWRYLAGKRYLVQADAFHQLPPNEIPVEAIQRQTPPHPQRSQVADAPDNMRPMRRMMVSTRTTARDWQWLDEMMVEDAEVAAPPQ</sequence>